<protein>
    <recommendedName>
        <fullName evidence="1">DinB-like domain-containing protein</fullName>
    </recommendedName>
</protein>
<sequence length="194" mass="22505">MAEQPMETTLRTALWRQFGAAIDMLENALVACPASLWRERLWRERPDHPLPSWFPPEFSQFWYIAYHTLFWLDLYLSGSQEEDFTPPAPFIWTELNPAASPEQPYTKEELLTYLAAMRRKCHATIFALTDERAHQTVSYPWTGEQAASFLELHLYTMRHVQEHAAQLNLFLGQHGIPDEALDSVARAKDDPDSQ</sequence>
<dbReference type="AlphaFoldDB" id="D6TTW6"/>
<dbReference type="Gene3D" id="1.20.120.450">
    <property type="entry name" value="dinb family like domain"/>
    <property type="match status" value="1"/>
</dbReference>
<dbReference type="Pfam" id="PF12867">
    <property type="entry name" value="DinB_2"/>
    <property type="match status" value="1"/>
</dbReference>
<dbReference type="InterPro" id="IPR034660">
    <property type="entry name" value="DinB/YfiT-like"/>
</dbReference>
<dbReference type="Proteomes" id="UP000004508">
    <property type="component" value="Unassembled WGS sequence"/>
</dbReference>
<dbReference type="InterPro" id="IPR024775">
    <property type="entry name" value="DinB-like"/>
</dbReference>
<dbReference type="OrthoDB" id="3822546at2"/>
<comment type="caution">
    <text evidence="2">The sequence shown here is derived from an EMBL/GenBank/DDBJ whole genome shotgun (WGS) entry which is preliminary data.</text>
</comment>
<reference evidence="2 3" key="1">
    <citation type="journal article" date="2011" name="Stand. Genomic Sci.">
        <title>Non-contiguous finished genome sequence and contextual data of the filamentous soil bacterium Ktedonobacter racemifer type strain (SOSP1-21).</title>
        <authorList>
            <person name="Chang Y.J."/>
            <person name="Land M."/>
            <person name="Hauser L."/>
            <person name="Chertkov O."/>
            <person name="Del Rio T.G."/>
            <person name="Nolan M."/>
            <person name="Copeland A."/>
            <person name="Tice H."/>
            <person name="Cheng J.F."/>
            <person name="Lucas S."/>
            <person name="Han C."/>
            <person name="Goodwin L."/>
            <person name="Pitluck S."/>
            <person name="Ivanova N."/>
            <person name="Ovchinikova G."/>
            <person name="Pati A."/>
            <person name="Chen A."/>
            <person name="Palaniappan K."/>
            <person name="Mavromatis K."/>
            <person name="Liolios K."/>
            <person name="Brettin T."/>
            <person name="Fiebig A."/>
            <person name="Rohde M."/>
            <person name="Abt B."/>
            <person name="Goker M."/>
            <person name="Detter J.C."/>
            <person name="Woyke T."/>
            <person name="Bristow J."/>
            <person name="Eisen J.A."/>
            <person name="Markowitz V."/>
            <person name="Hugenholtz P."/>
            <person name="Kyrpides N.C."/>
            <person name="Klenk H.P."/>
            <person name="Lapidus A."/>
        </authorList>
    </citation>
    <scope>NUCLEOTIDE SEQUENCE [LARGE SCALE GENOMIC DNA]</scope>
    <source>
        <strain evidence="3">DSM 44963</strain>
    </source>
</reference>
<dbReference type="SUPFAM" id="SSF109854">
    <property type="entry name" value="DinB/YfiT-like putative metalloenzymes"/>
    <property type="match status" value="1"/>
</dbReference>
<name>D6TTW6_KTERA</name>
<dbReference type="eggNOG" id="ENOG5032SFE">
    <property type="taxonomic scope" value="Bacteria"/>
</dbReference>
<dbReference type="InParanoid" id="D6TTW6"/>
<evidence type="ECO:0000259" key="1">
    <source>
        <dbReference type="Pfam" id="PF12867"/>
    </source>
</evidence>
<proteinExistence type="predicted"/>
<feature type="domain" description="DinB-like" evidence="1">
    <location>
        <begin position="17"/>
        <end position="167"/>
    </location>
</feature>
<dbReference type="EMBL" id="ADVG01000003">
    <property type="protein sequence ID" value="EFH83867.1"/>
    <property type="molecule type" value="Genomic_DNA"/>
</dbReference>
<evidence type="ECO:0000313" key="2">
    <source>
        <dbReference type="EMBL" id="EFH83867.1"/>
    </source>
</evidence>
<organism evidence="2 3">
    <name type="scientific">Ktedonobacter racemifer DSM 44963</name>
    <dbReference type="NCBI Taxonomy" id="485913"/>
    <lineage>
        <taxon>Bacteria</taxon>
        <taxon>Bacillati</taxon>
        <taxon>Chloroflexota</taxon>
        <taxon>Ktedonobacteria</taxon>
        <taxon>Ktedonobacterales</taxon>
        <taxon>Ktedonobacteraceae</taxon>
        <taxon>Ktedonobacter</taxon>
    </lineage>
</organism>
<dbReference type="STRING" id="485913.Krac_4868"/>
<accession>D6TTW6</accession>
<gene>
    <name evidence="2" type="ORF">Krac_4868</name>
</gene>
<evidence type="ECO:0000313" key="3">
    <source>
        <dbReference type="Proteomes" id="UP000004508"/>
    </source>
</evidence>
<keyword evidence="3" id="KW-1185">Reference proteome</keyword>
<dbReference type="RefSeq" id="WP_007914881.1">
    <property type="nucleotide sequence ID" value="NZ_ADVG01000003.1"/>
</dbReference>